<gene>
    <name evidence="2" type="ORF">FC701_01660</name>
</gene>
<reference evidence="2 3" key="1">
    <citation type="journal article" date="2019" name="Environ. Microbiol.">
        <title>An active ?-lactamase is a part of an orchestrated cell wall stress resistance network of Bacillus subtilis and related rhizosphere species.</title>
        <authorList>
            <person name="Bucher T."/>
            <person name="Keren-Paz A."/>
            <person name="Hausser J."/>
            <person name="Olender T."/>
            <person name="Cytryn E."/>
            <person name="Kolodkin-Gal I."/>
        </authorList>
    </citation>
    <scope>NUCLEOTIDE SEQUENCE [LARGE SCALE GENOMIC DNA]</scope>
    <source>
        <strain evidence="2 3">I186</strain>
    </source>
</reference>
<dbReference type="AlphaFoldDB" id="A0A4U3AFZ4"/>
<name>A0A4U3AFZ4_BACMY</name>
<dbReference type="NCBIfam" id="TIGR03720">
    <property type="entry name" value="exospor_lead"/>
    <property type="match status" value="1"/>
</dbReference>
<evidence type="ECO:0000256" key="1">
    <source>
        <dbReference type="SAM" id="MobiDB-lite"/>
    </source>
</evidence>
<accession>A0A4U3AFZ4</accession>
<feature type="region of interest" description="Disordered" evidence="1">
    <location>
        <begin position="1"/>
        <end position="49"/>
    </location>
</feature>
<proteinExistence type="predicted"/>
<evidence type="ECO:0000313" key="2">
    <source>
        <dbReference type="EMBL" id="TKI87486.1"/>
    </source>
</evidence>
<organism evidence="2 3">
    <name type="scientific">Bacillus mycoides</name>
    <dbReference type="NCBI Taxonomy" id="1405"/>
    <lineage>
        <taxon>Bacteria</taxon>
        <taxon>Bacillati</taxon>
        <taxon>Bacillota</taxon>
        <taxon>Bacilli</taxon>
        <taxon>Bacillales</taxon>
        <taxon>Bacillaceae</taxon>
        <taxon>Bacillus</taxon>
        <taxon>Bacillus cereus group</taxon>
    </lineage>
</organism>
<dbReference type="Proteomes" id="UP000305524">
    <property type="component" value="Unassembled WGS sequence"/>
</dbReference>
<dbReference type="InterPro" id="IPR021201">
    <property type="entry name" value="Leader_pep_exosporium"/>
</dbReference>
<comment type="caution">
    <text evidence="2">The sequence shown here is derived from an EMBL/GenBank/DDBJ whole genome shotgun (WGS) entry which is preliminary data.</text>
</comment>
<evidence type="ECO:0000313" key="3">
    <source>
        <dbReference type="Proteomes" id="UP000305524"/>
    </source>
</evidence>
<protein>
    <submittedName>
        <fullName evidence="2">Exosporium leader peptide-containing protein</fullName>
    </submittedName>
</protein>
<dbReference type="EMBL" id="SZOD01000042">
    <property type="protein sequence ID" value="TKI87486.1"/>
    <property type="molecule type" value="Genomic_DNA"/>
</dbReference>
<feature type="compositionally biased region" description="Polar residues" evidence="1">
    <location>
        <begin position="1"/>
        <end position="18"/>
    </location>
</feature>
<feature type="non-terminal residue" evidence="2">
    <location>
        <position position="49"/>
    </location>
</feature>
<dbReference type="RefSeq" id="WP_137056880.1">
    <property type="nucleotide sequence ID" value="NZ_SZOD01000042.1"/>
</dbReference>
<sequence length="49" mass="4967">MSNNNYSDGLNPDESLSASAFDPNLVGPTLPPIPPFTLPTGPTGPTGPT</sequence>